<keyword evidence="4" id="KW-1185">Reference proteome</keyword>
<dbReference type="GO" id="GO:0006874">
    <property type="term" value="P:intracellular calcium ion homeostasis"/>
    <property type="evidence" value="ECO:0007669"/>
    <property type="project" value="TreeGrafter"/>
</dbReference>
<reference evidence="3 4" key="1">
    <citation type="submission" date="2015-09" db="EMBL/GenBank/DDBJ databases">
        <title>Draft genome of the parasitic nematode Teladorsagia circumcincta isolate WARC Sus (inbred).</title>
        <authorList>
            <person name="Mitreva M."/>
        </authorList>
    </citation>
    <scope>NUCLEOTIDE SEQUENCE [LARGE SCALE GENOMIC DNA]</scope>
    <source>
        <strain evidence="3 4">S</strain>
    </source>
</reference>
<dbReference type="EMBL" id="KZ420092">
    <property type="protein sequence ID" value="PIO53069.1"/>
    <property type="molecule type" value="Genomic_DNA"/>
</dbReference>
<keyword evidence="2" id="KW-0812">Transmembrane</keyword>
<dbReference type="AlphaFoldDB" id="A0A2G9T527"/>
<evidence type="ECO:0000256" key="2">
    <source>
        <dbReference type="SAM" id="Phobius"/>
    </source>
</evidence>
<feature type="non-terminal residue" evidence="3">
    <location>
        <position position="1"/>
    </location>
</feature>
<feature type="transmembrane region" description="Helical" evidence="2">
    <location>
        <begin position="30"/>
        <end position="47"/>
    </location>
</feature>
<gene>
    <name evidence="3" type="ORF">TELCIR_25613</name>
</gene>
<keyword evidence="2" id="KW-0472">Membrane</keyword>
<proteinExistence type="predicted"/>
<evidence type="ECO:0000313" key="3">
    <source>
        <dbReference type="EMBL" id="PIO53069.1"/>
    </source>
</evidence>
<dbReference type="PANTHER" id="PTHR12266">
    <property type="entry name" value="NA+/CA2+ K+ INDEPENDENT EXCHANGER"/>
    <property type="match status" value="1"/>
</dbReference>
<sequence>AGIFVTSVVTATIILVRPFKIDIFATIRDLIFYLIALGWILFVFLYSNQVYIWEPSGELPPIAFRGVLSLTALFILGDTRCAKKGSRNVVDSIVSNVRVHLAVGAPIPQQTDTRIRAAIQRE</sequence>
<keyword evidence="2" id="KW-1133">Transmembrane helix</keyword>
<dbReference type="OrthoDB" id="407410at2759"/>
<name>A0A2G9T527_TELCI</name>
<evidence type="ECO:0000313" key="4">
    <source>
        <dbReference type="Proteomes" id="UP000230423"/>
    </source>
</evidence>
<keyword evidence="1" id="KW-0813">Transport</keyword>
<organism evidence="3 4">
    <name type="scientific">Teladorsagia circumcincta</name>
    <name type="common">Brown stomach worm</name>
    <name type="synonym">Ostertagia circumcincta</name>
    <dbReference type="NCBI Taxonomy" id="45464"/>
    <lineage>
        <taxon>Eukaryota</taxon>
        <taxon>Metazoa</taxon>
        <taxon>Ecdysozoa</taxon>
        <taxon>Nematoda</taxon>
        <taxon>Chromadorea</taxon>
        <taxon>Rhabditida</taxon>
        <taxon>Rhabditina</taxon>
        <taxon>Rhabditomorpha</taxon>
        <taxon>Strongyloidea</taxon>
        <taxon>Trichostrongylidae</taxon>
        <taxon>Teladorsagia</taxon>
    </lineage>
</organism>
<feature type="transmembrane region" description="Helical" evidence="2">
    <location>
        <begin position="59"/>
        <end position="77"/>
    </location>
</feature>
<dbReference type="PANTHER" id="PTHR12266:SF0">
    <property type="entry name" value="MITOCHONDRIAL SODIUM_CALCIUM EXCHANGER PROTEIN"/>
    <property type="match status" value="1"/>
</dbReference>
<dbReference type="GO" id="GO:0005432">
    <property type="term" value="F:calcium:sodium antiporter activity"/>
    <property type="evidence" value="ECO:0007669"/>
    <property type="project" value="TreeGrafter"/>
</dbReference>
<evidence type="ECO:0000256" key="1">
    <source>
        <dbReference type="ARBA" id="ARBA00022448"/>
    </source>
</evidence>
<dbReference type="InterPro" id="IPR051359">
    <property type="entry name" value="CaCA_antiporter"/>
</dbReference>
<dbReference type="GO" id="GO:0016020">
    <property type="term" value="C:membrane"/>
    <property type="evidence" value="ECO:0007669"/>
    <property type="project" value="TreeGrafter"/>
</dbReference>
<dbReference type="Proteomes" id="UP000230423">
    <property type="component" value="Unassembled WGS sequence"/>
</dbReference>
<accession>A0A2G9T527</accession>
<protein>
    <submittedName>
        <fullName evidence="3">Uncharacterized protein</fullName>
    </submittedName>
</protein>